<feature type="transmembrane region" description="Helical" evidence="6">
    <location>
        <begin position="237"/>
        <end position="256"/>
    </location>
</feature>
<evidence type="ECO:0000256" key="1">
    <source>
        <dbReference type="ARBA" id="ARBA00004141"/>
    </source>
</evidence>
<sequence>MPHDHLSQGLFMMQAIARLSQFIGKTFVIWVLLFAILAFFNPASYAWLGKYIVPLLGIIMFGMGLTISKNDFAEVFKRPGTVAIGVLGQFIIMPGLAWLLATGLNLSPEVAVGVILVGCCPGGTASNVMTFLARGDIALSVAITSVSTLLAPIVTPGLIYIMASQWLDVSAAAMFWSIVQVVILPIGLGLIAQMLLKEKVQAGVALLPLVSVVAIVAIVAAVVAGNQEKIASSGLEIFAVVILHNGLGLLLGYWLAKLSGLSVAQRKTLSIEIGMQNSGLGAALATAHFSPAAAVPSAIFSVWHNITGPLVATLYQRFKNDGATCETSEDKSHSAPGATAPERD</sequence>
<dbReference type="PANTHER" id="PTHR10361:SF28">
    <property type="entry name" value="P3 PROTEIN-RELATED"/>
    <property type="match status" value="1"/>
</dbReference>
<organism evidence="7 8">
    <name type="scientific">Advenella kashmirensis</name>
    <dbReference type="NCBI Taxonomy" id="310575"/>
    <lineage>
        <taxon>Bacteria</taxon>
        <taxon>Pseudomonadati</taxon>
        <taxon>Pseudomonadota</taxon>
        <taxon>Betaproteobacteria</taxon>
        <taxon>Burkholderiales</taxon>
        <taxon>Alcaligenaceae</taxon>
    </lineage>
</organism>
<feature type="transmembrane region" description="Helical" evidence="6">
    <location>
        <begin position="204"/>
        <end position="225"/>
    </location>
</feature>
<proteinExistence type="predicted"/>
<feature type="transmembrane region" description="Helical" evidence="6">
    <location>
        <begin position="139"/>
        <end position="163"/>
    </location>
</feature>
<evidence type="ECO:0000256" key="4">
    <source>
        <dbReference type="ARBA" id="ARBA00023136"/>
    </source>
</evidence>
<keyword evidence="2 6" id="KW-0812">Transmembrane</keyword>
<gene>
    <name evidence="7" type="ORF">DD666_08335</name>
</gene>
<dbReference type="GO" id="GO:0016020">
    <property type="term" value="C:membrane"/>
    <property type="evidence" value="ECO:0007669"/>
    <property type="project" value="UniProtKB-SubCell"/>
</dbReference>
<dbReference type="Pfam" id="PF01758">
    <property type="entry name" value="SBF"/>
    <property type="match status" value="1"/>
</dbReference>
<feature type="transmembrane region" description="Helical" evidence="6">
    <location>
        <begin position="22"/>
        <end position="40"/>
    </location>
</feature>
<name>A0A356LF10_9BURK</name>
<dbReference type="Proteomes" id="UP000264036">
    <property type="component" value="Unassembled WGS sequence"/>
</dbReference>
<dbReference type="PANTHER" id="PTHR10361">
    <property type="entry name" value="SODIUM-BILE ACID COTRANSPORTER"/>
    <property type="match status" value="1"/>
</dbReference>
<dbReference type="EMBL" id="DOEK01000021">
    <property type="protein sequence ID" value="HBP29409.1"/>
    <property type="molecule type" value="Genomic_DNA"/>
</dbReference>
<feature type="transmembrane region" description="Helical" evidence="6">
    <location>
        <begin position="46"/>
        <end position="68"/>
    </location>
</feature>
<dbReference type="InterPro" id="IPR004710">
    <property type="entry name" value="Bilac:Na_transpt"/>
</dbReference>
<evidence type="ECO:0000256" key="6">
    <source>
        <dbReference type="SAM" id="Phobius"/>
    </source>
</evidence>
<feature type="region of interest" description="Disordered" evidence="5">
    <location>
        <begin position="324"/>
        <end position="344"/>
    </location>
</feature>
<evidence type="ECO:0000313" key="8">
    <source>
        <dbReference type="Proteomes" id="UP000264036"/>
    </source>
</evidence>
<dbReference type="InterPro" id="IPR002657">
    <property type="entry name" value="BilAc:Na_symport/Acr3"/>
</dbReference>
<reference evidence="7 8" key="1">
    <citation type="journal article" date="2018" name="Nat. Biotechnol.">
        <title>A standardized bacterial taxonomy based on genome phylogeny substantially revises the tree of life.</title>
        <authorList>
            <person name="Parks D.H."/>
            <person name="Chuvochina M."/>
            <person name="Waite D.W."/>
            <person name="Rinke C."/>
            <person name="Skarshewski A."/>
            <person name="Chaumeil P.A."/>
            <person name="Hugenholtz P."/>
        </authorList>
    </citation>
    <scope>NUCLEOTIDE SEQUENCE [LARGE SCALE GENOMIC DNA]</scope>
    <source>
        <strain evidence="7">UBA10707</strain>
    </source>
</reference>
<comment type="caution">
    <text evidence="7">The sequence shown here is derived from an EMBL/GenBank/DDBJ whole genome shotgun (WGS) entry which is preliminary data.</text>
</comment>
<dbReference type="InterPro" id="IPR038770">
    <property type="entry name" value="Na+/solute_symporter_sf"/>
</dbReference>
<evidence type="ECO:0000256" key="3">
    <source>
        <dbReference type="ARBA" id="ARBA00022989"/>
    </source>
</evidence>
<keyword evidence="3 6" id="KW-1133">Transmembrane helix</keyword>
<dbReference type="Gene3D" id="1.20.1530.20">
    <property type="match status" value="1"/>
</dbReference>
<feature type="transmembrane region" description="Helical" evidence="6">
    <location>
        <begin position="80"/>
        <end position="104"/>
    </location>
</feature>
<protein>
    <submittedName>
        <fullName evidence="7">Sodium transporter</fullName>
    </submittedName>
</protein>
<comment type="subcellular location">
    <subcellularLocation>
        <location evidence="1">Membrane</location>
        <topology evidence="1">Multi-pass membrane protein</topology>
    </subcellularLocation>
</comment>
<feature type="transmembrane region" description="Helical" evidence="6">
    <location>
        <begin position="110"/>
        <end position="132"/>
    </location>
</feature>
<accession>A0A356LF10</accession>
<feature type="transmembrane region" description="Helical" evidence="6">
    <location>
        <begin position="169"/>
        <end position="192"/>
    </location>
</feature>
<dbReference type="AlphaFoldDB" id="A0A356LF10"/>
<evidence type="ECO:0000256" key="5">
    <source>
        <dbReference type="SAM" id="MobiDB-lite"/>
    </source>
</evidence>
<keyword evidence="4 6" id="KW-0472">Membrane</keyword>
<evidence type="ECO:0000256" key="2">
    <source>
        <dbReference type="ARBA" id="ARBA00022692"/>
    </source>
</evidence>
<evidence type="ECO:0000313" key="7">
    <source>
        <dbReference type="EMBL" id="HBP29409.1"/>
    </source>
</evidence>